<feature type="compositionally biased region" description="Low complexity" evidence="1">
    <location>
        <begin position="28"/>
        <end position="51"/>
    </location>
</feature>
<dbReference type="OrthoDB" id="1932706at2759"/>
<protein>
    <submittedName>
        <fullName evidence="2">Uncharacterized protein</fullName>
    </submittedName>
</protein>
<evidence type="ECO:0000256" key="1">
    <source>
        <dbReference type="SAM" id="MobiDB-lite"/>
    </source>
</evidence>
<feature type="compositionally biased region" description="Basic and acidic residues" evidence="1">
    <location>
        <begin position="105"/>
        <end position="129"/>
    </location>
</feature>
<feature type="region of interest" description="Disordered" evidence="1">
    <location>
        <begin position="1"/>
        <end position="51"/>
    </location>
</feature>
<sequence>MKQSERGGKGVTSAESSKVQGVGGQLFTSVRGSGSVTSGGAVSGTGTSATSLPQQTVQVALQTGQGNSTVVSGGEAAIGSVHTATSQPSVVTLKAKQQTLYNSDFDPKKSKDCAPKIDQKFRLRPDDND</sequence>
<evidence type="ECO:0000313" key="2">
    <source>
        <dbReference type="EMBL" id="MPC56447.1"/>
    </source>
</evidence>
<keyword evidence="3" id="KW-1185">Reference proteome</keyword>
<dbReference type="AlphaFoldDB" id="A0A5B7GGP7"/>
<feature type="region of interest" description="Disordered" evidence="1">
    <location>
        <begin position="103"/>
        <end position="129"/>
    </location>
</feature>
<evidence type="ECO:0000313" key="3">
    <source>
        <dbReference type="Proteomes" id="UP000324222"/>
    </source>
</evidence>
<gene>
    <name evidence="2" type="ORF">E2C01_050408</name>
</gene>
<dbReference type="Proteomes" id="UP000324222">
    <property type="component" value="Unassembled WGS sequence"/>
</dbReference>
<reference evidence="2 3" key="1">
    <citation type="submission" date="2019-05" db="EMBL/GenBank/DDBJ databases">
        <title>Another draft genome of Portunus trituberculatus and its Hox gene families provides insights of decapod evolution.</title>
        <authorList>
            <person name="Jeong J.-H."/>
            <person name="Song I."/>
            <person name="Kim S."/>
            <person name="Choi T."/>
            <person name="Kim D."/>
            <person name="Ryu S."/>
            <person name="Kim W."/>
        </authorList>
    </citation>
    <scope>NUCLEOTIDE SEQUENCE [LARGE SCALE GENOMIC DNA]</scope>
    <source>
        <tissue evidence="2">Muscle</tissue>
    </source>
</reference>
<name>A0A5B7GGP7_PORTR</name>
<accession>A0A5B7GGP7</accession>
<comment type="caution">
    <text evidence="2">The sequence shown here is derived from an EMBL/GenBank/DDBJ whole genome shotgun (WGS) entry which is preliminary data.</text>
</comment>
<organism evidence="2 3">
    <name type="scientific">Portunus trituberculatus</name>
    <name type="common">Swimming crab</name>
    <name type="synonym">Neptunus trituberculatus</name>
    <dbReference type="NCBI Taxonomy" id="210409"/>
    <lineage>
        <taxon>Eukaryota</taxon>
        <taxon>Metazoa</taxon>
        <taxon>Ecdysozoa</taxon>
        <taxon>Arthropoda</taxon>
        <taxon>Crustacea</taxon>
        <taxon>Multicrustacea</taxon>
        <taxon>Malacostraca</taxon>
        <taxon>Eumalacostraca</taxon>
        <taxon>Eucarida</taxon>
        <taxon>Decapoda</taxon>
        <taxon>Pleocyemata</taxon>
        <taxon>Brachyura</taxon>
        <taxon>Eubrachyura</taxon>
        <taxon>Portunoidea</taxon>
        <taxon>Portunidae</taxon>
        <taxon>Portuninae</taxon>
        <taxon>Portunus</taxon>
    </lineage>
</organism>
<dbReference type="EMBL" id="VSRR010013952">
    <property type="protein sequence ID" value="MPC56447.1"/>
    <property type="molecule type" value="Genomic_DNA"/>
</dbReference>
<proteinExistence type="predicted"/>